<evidence type="ECO:0000313" key="6">
    <source>
        <dbReference type="Proteomes" id="UP000641137"/>
    </source>
</evidence>
<dbReference type="Pfam" id="PF12833">
    <property type="entry name" value="HTH_18"/>
    <property type="match status" value="1"/>
</dbReference>
<keyword evidence="2" id="KW-0238">DNA-binding</keyword>
<dbReference type="AlphaFoldDB" id="A0A8J3GI06"/>
<comment type="caution">
    <text evidence="5">The sequence shown here is derived from an EMBL/GenBank/DDBJ whole genome shotgun (WGS) entry which is preliminary data.</text>
</comment>
<dbReference type="PANTHER" id="PTHR43436:SF1">
    <property type="entry name" value="TRANSCRIPTIONAL REGULATORY PROTEIN"/>
    <property type="match status" value="1"/>
</dbReference>
<keyword evidence="3" id="KW-0804">Transcription</keyword>
<keyword evidence="1" id="KW-0805">Transcription regulation</keyword>
<dbReference type="InterPro" id="IPR018060">
    <property type="entry name" value="HTH_AraC"/>
</dbReference>
<dbReference type="PANTHER" id="PTHR43436">
    <property type="entry name" value="ARAC-FAMILY TRANSCRIPTIONAL REGULATOR"/>
    <property type="match status" value="1"/>
</dbReference>
<name>A0A8J3GI06_9HYPH</name>
<sequence>MTNANLSLLDRCLTLVGEKPYVGVPFGTCIDGLTIVRSHEPSAIEPTLYQPMICLVLQGAKEIIYGDRSVLFSQDETAIVTHEVIAPARIVRAEPEKPYVAIAAVLDLDILRSLYAEIEQQEIEAAQAVAAGAAGHEMTDVIRRLLDMVDKPLERRVLLQSTWRELHFRVLLSRHGAMARQLMRLDSTASRIAKSITHIRNHWDATIRLGELARIAGMSESSFHAHFREVTATSPLQYQKALRLFEARRRLTQGSEPVSSVAFGVGYESPTQFSRDYRRAYGMAPSETRG</sequence>
<dbReference type="PROSITE" id="PS00041">
    <property type="entry name" value="HTH_ARAC_FAMILY_1"/>
    <property type="match status" value="1"/>
</dbReference>
<dbReference type="InterPro" id="IPR018062">
    <property type="entry name" value="HTH_AraC-typ_CS"/>
</dbReference>
<evidence type="ECO:0000256" key="2">
    <source>
        <dbReference type="ARBA" id="ARBA00023125"/>
    </source>
</evidence>
<dbReference type="Gene3D" id="1.10.10.60">
    <property type="entry name" value="Homeodomain-like"/>
    <property type="match status" value="1"/>
</dbReference>
<dbReference type="InterPro" id="IPR020449">
    <property type="entry name" value="Tscrpt_reg_AraC-type_HTH"/>
</dbReference>
<evidence type="ECO:0000259" key="4">
    <source>
        <dbReference type="PROSITE" id="PS01124"/>
    </source>
</evidence>
<reference evidence="5" key="1">
    <citation type="journal article" date="2014" name="Int. J. Syst. Evol. Microbiol.">
        <title>Complete genome sequence of Corynebacterium casei LMG S-19264T (=DSM 44701T), isolated from a smear-ripened cheese.</title>
        <authorList>
            <consortium name="US DOE Joint Genome Institute (JGI-PGF)"/>
            <person name="Walter F."/>
            <person name="Albersmeier A."/>
            <person name="Kalinowski J."/>
            <person name="Ruckert C."/>
        </authorList>
    </citation>
    <scope>NUCLEOTIDE SEQUENCE</scope>
    <source>
        <strain evidence="5">KCTC 42097</strain>
    </source>
</reference>
<keyword evidence="6" id="KW-1185">Reference proteome</keyword>
<dbReference type="SMART" id="SM00342">
    <property type="entry name" value="HTH_ARAC"/>
    <property type="match status" value="1"/>
</dbReference>
<protein>
    <submittedName>
        <fullName evidence="5">AraC family transcriptional regulator</fullName>
    </submittedName>
</protein>
<dbReference type="PRINTS" id="PR00032">
    <property type="entry name" value="HTHARAC"/>
</dbReference>
<evidence type="ECO:0000256" key="1">
    <source>
        <dbReference type="ARBA" id="ARBA00023015"/>
    </source>
</evidence>
<reference evidence="5" key="2">
    <citation type="submission" date="2020-09" db="EMBL/GenBank/DDBJ databases">
        <authorList>
            <person name="Sun Q."/>
            <person name="Kim S."/>
        </authorList>
    </citation>
    <scope>NUCLEOTIDE SEQUENCE</scope>
    <source>
        <strain evidence="5">KCTC 42097</strain>
    </source>
</reference>
<dbReference type="EMBL" id="BMZO01000008">
    <property type="protein sequence ID" value="GHC75282.1"/>
    <property type="molecule type" value="Genomic_DNA"/>
</dbReference>
<feature type="domain" description="HTH araC/xylS-type" evidence="4">
    <location>
        <begin position="193"/>
        <end position="290"/>
    </location>
</feature>
<dbReference type="InterPro" id="IPR009057">
    <property type="entry name" value="Homeodomain-like_sf"/>
</dbReference>
<evidence type="ECO:0000256" key="3">
    <source>
        <dbReference type="ARBA" id="ARBA00023163"/>
    </source>
</evidence>
<dbReference type="GO" id="GO:0003700">
    <property type="term" value="F:DNA-binding transcription factor activity"/>
    <property type="evidence" value="ECO:0007669"/>
    <property type="project" value="InterPro"/>
</dbReference>
<gene>
    <name evidence="5" type="ORF">GCM10010136_24920</name>
</gene>
<dbReference type="GO" id="GO:0043565">
    <property type="term" value="F:sequence-specific DNA binding"/>
    <property type="evidence" value="ECO:0007669"/>
    <property type="project" value="InterPro"/>
</dbReference>
<dbReference type="SUPFAM" id="SSF46689">
    <property type="entry name" value="Homeodomain-like"/>
    <property type="match status" value="2"/>
</dbReference>
<dbReference type="InterPro" id="IPR009594">
    <property type="entry name" value="Tscrpt_reg_HTH_AraC_N"/>
</dbReference>
<evidence type="ECO:0000313" key="5">
    <source>
        <dbReference type="EMBL" id="GHC75282.1"/>
    </source>
</evidence>
<proteinExistence type="predicted"/>
<accession>A0A8J3GI06</accession>
<dbReference type="Proteomes" id="UP000641137">
    <property type="component" value="Unassembled WGS sequence"/>
</dbReference>
<dbReference type="RefSeq" id="WP_189490643.1">
    <property type="nucleotide sequence ID" value="NZ_BMZO01000008.1"/>
</dbReference>
<dbReference type="PROSITE" id="PS01124">
    <property type="entry name" value="HTH_ARAC_FAMILY_2"/>
    <property type="match status" value="1"/>
</dbReference>
<dbReference type="Pfam" id="PF06719">
    <property type="entry name" value="AraC_N"/>
    <property type="match status" value="1"/>
</dbReference>
<organism evidence="5 6">
    <name type="scientific">Limoniibacter endophyticus</name>
    <dbReference type="NCBI Taxonomy" id="1565040"/>
    <lineage>
        <taxon>Bacteria</taxon>
        <taxon>Pseudomonadati</taxon>
        <taxon>Pseudomonadota</taxon>
        <taxon>Alphaproteobacteria</taxon>
        <taxon>Hyphomicrobiales</taxon>
        <taxon>Bartonellaceae</taxon>
        <taxon>Limoniibacter</taxon>
    </lineage>
</organism>